<dbReference type="Proteomes" id="UP000011717">
    <property type="component" value="Unassembled WGS sequence"/>
</dbReference>
<gene>
    <name evidence="3" type="ORF">C725_0704</name>
</gene>
<proteinExistence type="inferred from homology"/>
<dbReference type="PATRIC" id="fig|1234595.3.peg.702"/>
<evidence type="ECO:0000313" key="4">
    <source>
        <dbReference type="Proteomes" id="UP000011717"/>
    </source>
</evidence>
<dbReference type="EMBL" id="AMRV01000002">
    <property type="protein sequence ID" value="EMD83732.1"/>
    <property type="molecule type" value="Genomic_DNA"/>
</dbReference>
<dbReference type="AlphaFoldDB" id="M2U6T8"/>
<dbReference type="CDD" id="cd06662">
    <property type="entry name" value="SURF1"/>
    <property type="match status" value="1"/>
</dbReference>
<dbReference type="InterPro" id="IPR002994">
    <property type="entry name" value="Surf1/Shy1"/>
</dbReference>
<dbReference type="GO" id="GO:0005886">
    <property type="term" value="C:plasma membrane"/>
    <property type="evidence" value="ECO:0007669"/>
    <property type="project" value="UniProtKB-SubCell"/>
</dbReference>
<evidence type="ECO:0000313" key="3">
    <source>
        <dbReference type="EMBL" id="EMD83732.1"/>
    </source>
</evidence>
<feature type="region of interest" description="Disordered" evidence="2">
    <location>
        <begin position="200"/>
        <end position="221"/>
    </location>
</feature>
<reference evidence="3 4" key="1">
    <citation type="journal article" date="2013" name="Genome Announc.">
        <title>Draft Genome Sequence of Strain JLT2015T, Belonging to the Family Sphingomonadaceae of the Alphaproteobacteria.</title>
        <authorList>
            <person name="Tang K."/>
            <person name="Liu K."/>
            <person name="Li S."/>
            <person name="Jiao N."/>
        </authorList>
    </citation>
    <scope>NUCLEOTIDE SEQUENCE [LARGE SCALE GENOMIC DNA]</scope>
    <source>
        <strain evidence="3 4">JLT2015</strain>
    </source>
</reference>
<comment type="similarity">
    <text evidence="1">Belongs to the SURF1 family.</text>
</comment>
<keyword evidence="1" id="KW-1133">Transmembrane helix</keyword>
<evidence type="ECO:0000256" key="2">
    <source>
        <dbReference type="SAM" id="MobiDB-lite"/>
    </source>
</evidence>
<dbReference type="OrthoDB" id="6079986at2"/>
<comment type="subcellular location">
    <subcellularLocation>
        <location evidence="1">Cell membrane</location>
        <topology evidence="1">Multi-pass membrane protein</topology>
    </subcellularLocation>
</comment>
<keyword evidence="1" id="KW-0472">Membrane</keyword>
<dbReference type="PROSITE" id="PS50895">
    <property type="entry name" value="SURF1"/>
    <property type="match status" value="1"/>
</dbReference>
<accession>M2U6T8</accession>
<keyword evidence="4" id="KW-1185">Reference proteome</keyword>
<name>M2U6T8_9SPHN</name>
<feature type="transmembrane region" description="Helical" evidence="1">
    <location>
        <begin position="171"/>
        <end position="190"/>
    </location>
</feature>
<keyword evidence="1" id="KW-0812">Transmembrane</keyword>
<feature type="transmembrane region" description="Helical" evidence="1">
    <location>
        <begin position="6"/>
        <end position="26"/>
    </location>
</feature>
<keyword evidence="1" id="KW-1003">Cell membrane</keyword>
<sequence>MKLPVLPTITVLIAVPILIALGFWQLDRLAWKEALLVDLAHAPQKPPIDLDQEGVAPENFRRADITCRAVGMPQIVAGRSLTGQAGFSYRIPCRSVHSANSIMLDLGWAARPDTAARVGLFGTYSGLLVDRFSDEGTSAARFLLVPDRPVLASLGASAPPQMDAIPNNHRAYAVQWFAFAGVLIAIYILFLRQWRRRGDADESAPMGGEGDSRVAPPRRKG</sequence>
<comment type="caution">
    <text evidence="3">The sequence shown here is derived from an EMBL/GenBank/DDBJ whole genome shotgun (WGS) entry which is preliminary data.</text>
</comment>
<dbReference type="Pfam" id="PF02104">
    <property type="entry name" value="SURF1"/>
    <property type="match status" value="1"/>
</dbReference>
<organism evidence="3 4">
    <name type="scientific">Pacificimonas flava</name>
    <dbReference type="NCBI Taxonomy" id="1234595"/>
    <lineage>
        <taxon>Bacteria</taxon>
        <taxon>Pseudomonadati</taxon>
        <taxon>Pseudomonadota</taxon>
        <taxon>Alphaproteobacteria</taxon>
        <taxon>Sphingomonadales</taxon>
        <taxon>Sphingosinicellaceae</taxon>
        <taxon>Pacificimonas</taxon>
    </lineage>
</organism>
<evidence type="ECO:0000256" key="1">
    <source>
        <dbReference type="RuleBase" id="RU363076"/>
    </source>
</evidence>
<protein>
    <recommendedName>
        <fullName evidence="1">SURF1-like protein</fullName>
    </recommendedName>
</protein>
<dbReference type="RefSeq" id="WP_008600192.1">
    <property type="nucleotide sequence ID" value="NZ_AMRV01000002.1"/>
</dbReference>